<evidence type="ECO:0000313" key="5">
    <source>
        <dbReference type="Proteomes" id="UP000256269"/>
    </source>
</evidence>
<dbReference type="Proteomes" id="UP000256269">
    <property type="component" value="Unassembled WGS sequence"/>
</dbReference>
<evidence type="ECO:0000259" key="3">
    <source>
        <dbReference type="PROSITE" id="PS50022"/>
    </source>
</evidence>
<gene>
    <name evidence="4" type="ORF">BCF44_10327</name>
</gene>
<evidence type="ECO:0000256" key="1">
    <source>
        <dbReference type="SAM" id="MobiDB-lite"/>
    </source>
</evidence>
<dbReference type="InterPro" id="IPR050883">
    <property type="entry name" value="PNGase"/>
</dbReference>
<evidence type="ECO:0000313" key="4">
    <source>
        <dbReference type="EMBL" id="REH51578.1"/>
    </source>
</evidence>
<dbReference type="PANTHER" id="PTHR12143">
    <property type="entry name" value="PEPTIDE N-GLYCANASE PNGASE -RELATED"/>
    <property type="match status" value="1"/>
</dbReference>
<dbReference type="GO" id="GO:0005975">
    <property type="term" value="P:carbohydrate metabolic process"/>
    <property type="evidence" value="ECO:0007669"/>
    <property type="project" value="InterPro"/>
</dbReference>
<dbReference type="GO" id="GO:0000224">
    <property type="term" value="F:peptide-N4-(N-acetyl-beta-glucosaminyl)asparagine amidase activity"/>
    <property type="evidence" value="ECO:0007669"/>
    <property type="project" value="TreeGrafter"/>
</dbReference>
<dbReference type="Gene3D" id="2.60.120.260">
    <property type="entry name" value="Galactose-binding domain-like"/>
    <property type="match status" value="2"/>
</dbReference>
<proteinExistence type="predicted"/>
<dbReference type="SUPFAM" id="SSF48208">
    <property type="entry name" value="Six-hairpin glycosidases"/>
    <property type="match status" value="1"/>
</dbReference>
<dbReference type="Gene3D" id="3.30.2080.10">
    <property type="entry name" value="GH92 mannosidase domain"/>
    <property type="match status" value="1"/>
</dbReference>
<feature type="chain" id="PRO_5017825012" evidence="2">
    <location>
        <begin position="28"/>
        <end position="1413"/>
    </location>
</feature>
<organism evidence="4 5">
    <name type="scientific">Kutzneria buriramensis</name>
    <dbReference type="NCBI Taxonomy" id="1045776"/>
    <lineage>
        <taxon>Bacteria</taxon>
        <taxon>Bacillati</taxon>
        <taxon>Actinomycetota</taxon>
        <taxon>Actinomycetes</taxon>
        <taxon>Pseudonocardiales</taxon>
        <taxon>Pseudonocardiaceae</taxon>
        <taxon>Kutzneria</taxon>
    </lineage>
</organism>
<dbReference type="FunFam" id="1.20.1050.60:FF:000001">
    <property type="entry name" value="Putative alpha-1,2-mannosidase"/>
    <property type="match status" value="1"/>
</dbReference>
<dbReference type="Pfam" id="PF00754">
    <property type="entry name" value="F5_F8_type_C"/>
    <property type="match status" value="1"/>
</dbReference>
<feature type="region of interest" description="Disordered" evidence="1">
    <location>
        <begin position="37"/>
        <end position="65"/>
    </location>
</feature>
<dbReference type="GO" id="GO:0005829">
    <property type="term" value="C:cytosol"/>
    <property type="evidence" value="ECO:0007669"/>
    <property type="project" value="TreeGrafter"/>
</dbReference>
<dbReference type="PROSITE" id="PS50022">
    <property type="entry name" value="FA58C_3"/>
    <property type="match status" value="1"/>
</dbReference>
<reference evidence="4 5" key="1">
    <citation type="submission" date="2018-08" db="EMBL/GenBank/DDBJ databases">
        <title>Genomic Encyclopedia of Archaeal and Bacterial Type Strains, Phase II (KMG-II): from individual species to whole genera.</title>
        <authorList>
            <person name="Goeker M."/>
        </authorList>
    </citation>
    <scope>NUCLEOTIDE SEQUENCE [LARGE SCALE GENOMIC DNA]</scope>
    <source>
        <strain evidence="4 5">DSM 45791</strain>
    </source>
</reference>
<dbReference type="Gene3D" id="2.70.98.10">
    <property type="match status" value="1"/>
</dbReference>
<dbReference type="Pfam" id="PF17678">
    <property type="entry name" value="Glyco_hydro_92N"/>
    <property type="match status" value="1"/>
</dbReference>
<dbReference type="RefSeq" id="WP_116173649.1">
    <property type="nucleotide sequence ID" value="NZ_CP144375.1"/>
</dbReference>
<accession>A0A3E0HYM3</accession>
<name>A0A3E0HYM3_9PSEU</name>
<dbReference type="GO" id="GO:0030246">
    <property type="term" value="F:carbohydrate binding"/>
    <property type="evidence" value="ECO:0007669"/>
    <property type="project" value="InterPro"/>
</dbReference>
<dbReference type="InterPro" id="IPR005887">
    <property type="entry name" value="GH92_a_mannosidase_put"/>
</dbReference>
<dbReference type="Gene3D" id="1.20.1050.60">
    <property type="entry name" value="alpha-1,2-mannosidase"/>
    <property type="match status" value="1"/>
</dbReference>
<dbReference type="NCBIfam" id="TIGR01180">
    <property type="entry name" value="aman2_put"/>
    <property type="match status" value="1"/>
</dbReference>
<dbReference type="InterPro" id="IPR008928">
    <property type="entry name" value="6-hairpin_glycosidase_sf"/>
</dbReference>
<dbReference type="InterPro" id="IPR008979">
    <property type="entry name" value="Galactose-bd-like_sf"/>
</dbReference>
<comment type="caution">
    <text evidence="4">The sequence shown here is derived from an EMBL/GenBank/DDBJ whole genome shotgun (WGS) entry which is preliminary data.</text>
</comment>
<protein>
    <submittedName>
        <fullName evidence="4">Putative alpha-1,2-mannosidase</fullName>
    </submittedName>
</protein>
<dbReference type="PANTHER" id="PTHR12143:SF43">
    <property type="entry name" value="PUTATIVE-RELATED"/>
    <property type="match status" value="1"/>
</dbReference>
<dbReference type="FunFam" id="3.30.2080.10:FF:000001">
    <property type="entry name" value="Alpha-1,2-mannosidase subfamily"/>
    <property type="match status" value="1"/>
</dbReference>
<feature type="domain" description="F5/8 type C" evidence="3">
    <location>
        <begin position="63"/>
        <end position="210"/>
    </location>
</feature>
<evidence type="ECO:0000256" key="2">
    <source>
        <dbReference type="SAM" id="SignalP"/>
    </source>
</evidence>
<keyword evidence="2" id="KW-0732">Signal</keyword>
<dbReference type="GO" id="GO:0006516">
    <property type="term" value="P:glycoprotein catabolic process"/>
    <property type="evidence" value="ECO:0007669"/>
    <property type="project" value="TreeGrafter"/>
</dbReference>
<dbReference type="InterPro" id="IPR041371">
    <property type="entry name" value="GH92_N"/>
</dbReference>
<dbReference type="InterPro" id="IPR012939">
    <property type="entry name" value="Glyco_hydro_92"/>
</dbReference>
<dbReference type="InterPro" id="IPR014718">
    <property type="entry name" value="GH-type_carb-bd"/>
</dbReference>
<dbReference type="Pfam" id="PF07971">
    <property type="entry name" value="Glyco_hydro_92"/>
    <property type="match status" value="1"/>
</dbReference>
<dbReference type="InterPro" id="IPR000421">
    <property type="entry name" value="FA58C"/>
</dbReference>
<dbReference type="Gene3D" id="1.20.1610.10">
    <property type="entry name" value="alpha-1,2-mannosidases domains"/>
    <property type="match status" value="1"/>
</dbReference>
<dbReference type="SUPFAM" id="SSF49785">
    <property type="entry name" value="Galactose-binding domain-like"/>
    <property type="match status" value="1"/>
</dbReference>
<dbReference type="OrthoDB" id="9804511at2"/>
<feature type="compositionally biased region" description="Polar residues" evidence="1">
    <location>
        <begin position="37"/>
        <end position="55"/>
    </location>
</feature>
<feature type="region of interest" description="Disordered" evidence="1">
    <location>
        <begin position="1380"/>
        <end position="1402"/>
    </location>
</feature>
<sequence>MRRLWLLLLSTALIAGLTATVPAVALAAGNTDFASSFEASDPQPNWTDTVETNPSGAPKSAGVNGADASTIPGNVDDKVVDVQANAENDGAGEVKENLVDGNVATKWLTFTPTGWAQFQLSEPIAVVQYALASANDAPGRDPQNWTFSGSQDGKTWTTLDTQTGQSFENRQQTKTYKIGNTTPYLYYRLDITLNHGDPIVQLAEVQLIEAVGDTPPPPTMRSYEGKGPTGGYNAKANAGFTGVKAFRYVGSHLVAGHAYSYNKIFDVDLAVTPKTQLSYQIFPELIGDDPNYTSTYAAVDLAFSDGTYLSQLGAQDQHGFGLSPQAQGDSKSLYTNQWNHIASTIGTVAAGKVIKRVLIGYDKPTGPGAFSGWIDDIKIAGNPAQPNYAHLTDYVSTVRGTNASGSFSRGNNYPATAVPHGFNFWTPMTNAGSQDWLYQYAKANNAQNQPTLQAFAASHEPSPWMGDRQTFQVMPESGAPTADRNARALAFSHDDEVAQPDYYSVKFQNGMRTEITPTDHAAVFRFTFTGNQSTVDFDNVNNGGGLTLDAANGVATGYSDVKSGLSTGATRMFVYATFDKPVTAGAKLTGTGRDNVTGYFQFDTSSDKTVTMRIATSLISVDQAKANLEQEISGTDTFDTVRARAQAAWDKQLGVITVQGASQDQLVTLYSNLYRLFLYPNEAYENTGTVASPKYQYASPVVPEVGQDTATRTGAKISDGTMYVNNGFWDTARTAWPAYSLLTPSMEGKMIDGFVNQYKDGGWTSRWSSPGYADLMTGTSSDVAFADAFVKGIDNFDVQAAYDAAVKNATVVPTSSGVGRKGLDTSNFLGYTSTATGEGFSWAMESYVNDYGIAQMSKALLDKAKPNDPRRQEYSDNYTYFLSRAQNYVTLFDPTVNFFQGRNPDGSEHTPTASYDPRVWGGDYTETDGWNMAFSVPQDGQGLANLYGGKDKLAAKLDQFFSTPETAKFPGSYGGTIHEMVEARDVRMGQYGASNQPSHHIIYMYDYAGQPWKTQAYAREALSRLYTGSENGQGYPGDEDNGEMSAWYIFSALGFYPLTMGSGNYAVGSPLFTQATIHLENGKSLVVNAPKNSAKNVYVQGLKVNGKAYDKTTLSQSLLESGGTLDFDMGPNPSKWGSADGDAPASITQGSAVAQPLHDLTDPKQGALFDNTSNTQATVDGPVQMQPSDATQRVQMYTLTSGSTASSAPSSWALKGSYDGKTWTTIDQRSGVKFTDAKQTKAFSVAKVGRYSYYRLELGSSATLSEVELLGKPNPVCGTTIDGSVNGPLTVKGVTCLTGTVNGPVTVSPGASLYAFGGSISGPVSSSNAAAVVLLGTHVSGPASIVGTTGETSIETATVDGPVSLVDNAGTVVTSTSVGGPLACSGNSPAPSDNGLPDTVRGPAAGQCAVLTK</sequence>
<keyword evidence="5" id="KW-1185">Reference proteome</keyword>
<feature type="signal peptide" evidence="2">
    <location>
        <begin position="1"/>
        <end position="27"/>
    </location>
</feature>
<dbReference type="EMBL" id="QUNO01000003">
    <property type="protein sequence ID" value="REH51578.1"/>
    <property type="molecule type" value="Genomic_DNA"/>
</dbReference>